<protein>
    <submittedName>
        <fullName evidence="1">Phenylacetaldoxime dehydratase family protein</fullName>
    </submittedName>
</protein>
<keyword evidence="2" id="KW-1185">Reference proteome</keyword>
<sequence length="684" mass="74749">MMPAQEMSRHLLGAVLLLAALSALPFLVTERYALGEFITFLIWASVAVQWNVLTGHAGVFSLGQMLFFAIGSYCVAMFAVYFGLPPWASMPVAGLAAGVAALLIGLACLRLAAAYVALLTFAIAYMVYTLIITDSACYITTGGTCTPFFGGTNGFSQFVDLGFRKLLKGNWIVGNYFSVLAVFALSFIASIIVIHGRLGLAFRATSDSAIYAAARGINRTKFQLIAFVVTAFFTGLAGASYAAHFRFAGPSLFELSTLMFVLSMVIVGGLKSTWGPIFGAALMMILVEVGKSMGDVRNTLIGLVLVIFVLLLPKGVAGAWAMLVDRLRRSHAASSGLEPAIPSHLQAPRTRPLAAPEGFVPATPSYSARFSPEVTALPMAFFGVQFSETSPASTSAIAFQQQGFAKPFGPSFWDRAEYVDERGCINSVLVGYWDDRQTYDRWCASLPEDWWRAGAPLDGALGFFRECYTPSIADTETTFSHPHPEGYATIATAMSGMTDTHGYWGSARDRIPRAQTDDLAPQGAPKAALAGSNDTLRRHIVVTPHDNLCLLRSGQDWTDTDAEERHFYLHSVKPKLDEGMEFIRDEGGRVGCYFNRYMTLCASAGPLDKTYSLSAWRSLGELEAWVKTDSHLAIFAAGTRHYRTFKDGRLRLYHEMSVIRAKDQSFEYFNCHDRTGMLNTLNRA</sequence>
<reference evidence="1" key="1">
    <citation type="submission" date="2021-01" db="EMBL/GenBank/DDBJ databases">
        <authorList>
            <person name="Sun Q."/>
        </authorList>
    </citation>
    <scope>NUCLEOTIDE SEQUENCE</scope>
    <source>
        <strain evidence="1">YIM B02566</strain>
    </source>
</reference>
<gene>
    <name evidence="1" type="ORF">JHL16_29780</name>
</gene>
<organism evidence="1 2">
    <name type="scientific">Taklimakanibacter albus</name>
    <dbReference type="NCBI Taxonomy" id="2800327"/>
    <lineage>
        <taxon>Bacteria</taxon>
        <taxon>Pseudomonadati</taxon>
        <taxon>Pseudomonadota</taxon>
        <taxon>Alphaproteobacteria</taxon>
        <taxon>Hyphomicrobiales</taxon>
        <taxon>Aestuariivirgaceae</taxon>
        <taxon>Taklimakanibacter</taxon>
    </lineage>
</organism>
<dbReference type="Proteomes" id="UP000616151">
    <property type="component" value="Unassembled WGS sequence"/>
</dbReference>
<proteinExistence type="predicted"/>
<evidence type="ECO:0000313" key="2">
    <source>
        <dbReference type="Proteomes" id="UP000616151"/>
    </source>
</evidence>
<name>A0ACC5RD90_9HYPH</name>
<dbReference type="EMBL" id="JAENHL010000008">
    <property type="protein sequence ID" value="MBK1870592.1"/>
    <property type="molecule type" value="Genomic_DNA"/>
</dbReference>
<accession>A0ACC5RD90</accession>
<comment type="caution">
    <text evidence="1">The sequence shown here is derived from an EMBL/GenBank/DDBJ whole genome shotgun (WGS) entry which is preliminary data.</text>
</comment>
<evidence type="ECO:0000313" key="1">
    <source>
        <dbReference type="EMBL" id="MBK1870592.1"/>
    </source>
</evidence>